<evidence type="ECO:0000313" key="2">
    <source>
        <dbReference type="EMBL" id="EDO00559.1"/>
    </source>
</evidence>
<organism evidence="2 3">
    <name type="scientific">Sclerotinia sclerotiorum (strain ATCC 18683 / 1980 / Ss-1)</name>
    <name type="common">White mold</name>
    <name type="synonym">Whetzelinia sclerotiorum</name>
    <dbReference type="NCBI Taxonomy" id="665079"/>
    <lineage>
        <taxon>Eukaryota</taxon>
        <taxon>Fungi</taxon>
        <taxon>Dikarya</taxon>
        <taxon>Ascomycota</taxon>
        <taxon>Pezizomycotina</taxon>
        <taxon>Leotiomycetes</taxon>
        <taxon>Helotiales</taxon>
        <taxon>Sclerotiniaceae</taxon>
        <taxon>Sclerotinia</taxon>
    </lineage>
</organism>
<name>A7F9Z8_SCLS1</name>
<accession>A7F9Z8</accession>
<sequence length="54" mass="6120">MLRVSRNFSGRKESLESQATLNPKMPDDDVIMIIELNGLGDRSVLHTIYCMQPV</sequence>
<dbReference type="KEGG" id="ssl:SS1G_14429"/>
<dbReference type="RefSeq" id="XP_001584660.1">
    <property type="nucleotide sequence ID" value="XM_001584610.1"/>
</dbReference>
<dbReference type="InParanoid" id="A7F9Z8"/>
<evidence type="ECO:0000256" key="1">
    <source>
        <dbReference type="SAM" id="MobiDB-lite"/>
    </source>
</evidence>
<dbReference type="AlphaFoldDB" id="A7F9Z8"/>
<reference evidence="3" key="1">
    <citation type="journal article" date="2011" name="PLoS Genet.">
        <title>Genomic analysis of the necrotrophic fungal pathogens Sclerotinia sclerotiorum and Botrytis cinerea.</title>
        <authorList>
            <person name="Amselem J."/>
            <person name="Cuomo C.A."/>
            <person name="van Kan J.A."/>
            <person name="Viaud M."/>
            <person name="Benito E.P."/>
            <person name="Couloux A."/>
            <person name="Coutinho P.M."/>
            <person name="de Vries R.P."/>
            <person name="Dyer P.S."/>
            <person name="Fillinger S."/>
            <person name="Fournier E."/>
            <person name="Gout L."/>
            <person name="Hahn M."/>
            <person name="Kohn L."/>
            <person name="Lapalu N."/>
            <person name="Plummer K.M."/>
            <person name="Pradier J.M."/>
            <person name="Quevillon E."/>
            <person name="Sharon A."/>
            <person name="Simon A."/>
            <person name="ten Have A."/>
            <person name="Tudzynski B."/>
            <person name="Tudzynski P."/>
            <person name="Wincker P."/>
            <person name="Andrew M."/>
            <person name="Anthouard V."/>
            <person name="Beever R.E."/>
            <person name="Beffa R."/>
            <person name="Benoit I."/>
            <person name="Bouzid O."/>
            <person name="Brault B."/>
            <person name="Chen Z."/>
            <person name="Choquer M."/>
            <person name="Collemare J."/>
            <person name="Cotton P."/>
            <person name="Danchin E.G."/>
            <person name="Da Silva C."/>
            <person name="Gautier A."/>
            <person name="Giraud C."/>
            <person name="Giraud T."/>
            <person name="Gonzalez C."/>
            <person name="Grossetete S."/>
            <person name="Guldener U."/>
            <person name="Henrissat B."/>
            <person name="Howlett B.J."/>
            <person name="Kodira C."/>
            <person name="Kretschmer M."/>
            <person name="Lappartient A."/>
            <person name="Leroch M."/>
            <person name="Levis C."/>
            <person name="Mauceli E."/>
            <person name="Neuveglise C."/>
            <person name="Oeser B."/>
            <person name="Pearson M."/>
            <person name="Poulain J."/>
            <person name="Poussereau N."/>
            <person name="Quesneville H."/>
            <person name="Rascle C."/>
            <person name="Schumacher J."/>
            <person name="Segurens B."/>
            <person name="Sexton A."/>
            <person name="Silva E."/>
            <person name="Sirven C."/>
            <person name="Soanes D.M."/>
            <person name="Talbot N.J."/>
            <person name="Templeton M."/>
            <person name="Yandava C."/>
            <person name="Yarden O."/>
            <person name="Zeng Q."/>
            <person name="Rollins J.A."/>
            <person name="Lebrun M.H."/>
            <person name="Dickman M."/>
        </authorList>
    </citation>
    <scope>NUCLEOTIDE SEQUENCE [LARGE SCALE GENOMIC DNA]</scope>
    <source>
        <strain evidence="3">ATCC 18683 / 1980 / Ss-1</strain>
    </source>
</reference>
<gene>
    <name evidence="2" type="ORF">SS1G_14429</name>
</gene>
<evidence type="ECO:0000313" key="3">
    <source>
        <dbReference type="Proteomes" id="UP000001312"/>
    </source>
</evidence>
<dbReference type="HOGENOM" id="CLU_3051819_0_0_1"/>
<keyword evidence="3" id="KW-1185">Reference proteome</keyword>
<feature type="region of interest" description="Disordered" evidence="1">
    <location>
        <begin position="1"/>
        <end position="23"/>
    </location>
</feature>
<protein>
    <submittedName>
        <fullName evidence="2">Uncharacterized protein</fullName>
    </submittedName>
</protein>
<dbReference type="Proteomes" id="UP000001312">
    <property type="component" value="Unassembled WGS sequence"/>
</dbReference>
<dbReference type="GeneID" id="5480669"/>
<dbReference type="EMBL" id="CH476653">
    <property type="protein sequence ID" value="EDO00559.1"/>
    <property type="molecule type" value="Genomic_DNA"/>
</dbReference>
<proteinExistence type="predicted"/>